<feature type="domain" description="HTH CENPB-type" evidence="3">
    <location>
        <begin position="12"/>
        <end position="68"/>
    </location>
</feature>
<dbReference type="InterPro" id="IPR006600">
    <property type="entry name" value="HTH_CenpB_DNA-bd_dom"/>
</dbReference>
<dbReference type="InterPro" id="IPR004875">
    <property type="entry name" value="DDE_SF_endonuclease_dom"/>
</dbReference>
<dbReference type="InterPro" id="IPR050863">
    <property type="entry name" value="CenT-Element_Derived"/>
</dbReference>
<dbReference type="OrthoDB" id="125347at2759"/>
<evidence type="ECO:0000256" key="1">
    <source>
        <dbReference type="ARBA" id="ARBA00023125"/>
    </source>
</evidence>
<accession>A0A9Q0XW47</accession>
<protein>
    <recommendedName>
        <fullName evidence="6">HTH CENPB-type domain-containing protein</fullName>
    </recommendedName>
</protein>
<evidence type="ECO:0000313" key="5">
    <source>
        <dbReference type="Proteomes" id="UP001142489"/>
    </source>
</evidence>
<dbReference type="Pfam" id="PF03221">
    <property type="entry name" value="HTH_Tnp_Tc5"/>
    <property type="match status" value="1"/>
</dbReference>
<dbReference type="GO" id="GO:0005634">
    <property type="term" value="C:nucleus"/>
    <property type="evidence" value="ECO:0007669"/>
    <property type="project" value="TreeGrafter"/>
</dbReference>
<dbReference type="PANTHER" id="PTHR19303">
    <property type="entry name" value="TRANSPOSON"/>
    <property type="match status" value="1"/>
</dbReference>
<dbReference type="EMBL" id="JAPFRF010000006">
    <property type="protein sequence ID" value="KAJ7329940.1"/>
    <property type="molecule type" value="Genomic_DNA"/>
</dbReference>
<evidence type="ECO:0000313" key="4">
    <source>
        <dbReference type="EMBL" id="KAJ7329940.1"/>
    </source>
</evidence>
<dbReference type="PANTHER" id="PTHR19303:SF27">
    <property type="entry name" value="HTH CENPB-TYPE DOMAIN-CONTAINING PROTEIN"/>
    <property type="match status" value="1"/>
</dbReference>
<keyword evidence="1" id="KW-0238">DNA-binding</keyword>
<dbReference type="Gene3D" id="1.10.10.60">
    <property type="entry name" value="Homeodomain-like"/>
    <property type="match status" value="1"/>
</dbReference>
<dbReference type="Pfam" id="PF03184">
    <property type="entry name" value="DDE_1"/>
    <property type="match status" value="1"/>
</dbReference>
<evidence type="ECO:0008006" key="6">
    <source>
        <dbReference type="Google" id="ProtNLM"/>
    </source>
</evidence>
<evidence type="ECO:0000259" key="3">
    <source>
        <dbReference type="Pfam" id="PF03221"/>
    </source>
</evidence>
<dbReference type="GO" id="GO:0003677">
    <property type="term" value="F:DNA binding"/>
    <property type="evidence" value="ECO:0007669"/>
    <property type="project" value="UniProtKB-KW"/>
</dbReference>
<organism evidence="4 5">
    <name type="scientific">Phrynocephalus forsythii</name>
    <dbReference type="NCBI Taxonomy" id="171643"/>
    <lineage>
        <taxon>Eukaryota</taxon>
        <taxon>Metazoa</taxon>
        <taxon>Chordata</taxon>
        <taxon>Craniata</taxon>
        <taxon>Vertebrata</taxon>
        <taxon>Euteleostomi</taxon>
        <taxon>Lepidosauria</taxon>
        <taxon>Squamata</taxon>
        <taxon>Bifurcata</taxon>
        <taxon>Unidentata</taxon>
        <taxon>Episquamata</taxon>
        <taxon>Toxicofera</taxon>
        <taxon>Iguania</taxon>
        <taxon>Acrodonta</taxon>
        <taxon>Agamidae</taxon>
        <taxon>Agaminae</taxon>
        <taxon>Phrynocephalus</taxon>
    </lineage>
</organism>
<sequence>MDVVKKLLMLCIREKAREGACTVTEAVIRAKAKTLHTDLIAQQPGTSHKEFKASHGWFDKSKLRSGIRSMVRHGEAVSSNLPAAEQFATELFTSSNFLEMQSGSEGKASAGLLFRELMCFQQPQVNKEKLSVMWRSNSMAWITCSLLMEWVNQVFGPTVKQHLAEKNLPLKPVLLRDNAPAHPPGLEEDLVEEFSFIQIIFLPPNTTPLIQPMDQ</sequence>
<comment type="caution">
    <text evidence="4">The sequence shown here is derived from an EMBL/GenBank/DDBJ whole genome shotgun (WGS) entry which is preliminary data.</text>
</comment>
<name>A0A9Q0XW47_9SAUR</name>
<reference evidence="4" key="1">
    <citation type="journal article" date="2023" name="DNA Res.">
        <title>Chromosome-level genome assembly of Phrynocephalus forsythii using third-generation DNA sequencing and Hi-C analysis.</title>
        <authorList>
            <person name="Qi Y."/>
            <person name="Zhao W."/>
            <person name="Zhao Y."/>
            <person name="Niu C."/>
            <person name="Cao S."/>
            <person name="Zhang Y."/>
        </authorList>
    </citation>
    <scope>NUCLEOTIDE SEQUENCE</scope>
    <source>
        <tissue evidence="4">Muscle</tissue>
    </source>
</reference>
<gene>
    <name evidence="4" type="ORF">JRQ81_016114</name>
</gene>
<keyword evidence="5" id="KW-1185">Reference proteome</keyword>
<feature type="domain" description="DDE-1" evidence="2">
    <location>
        <begin position="122"/>
        <end position="215"/>
    </location>
</feature>
<evidence type="ECO:0000259" key="2">
    <source>
        <dbReference type="Pfam" id="PF03184"/>
    </source>
</evidence>
<proteinExistence type="predicted"/>
<dbReference type="AlphaFoldDB" id="A0A9Q0XW47"/>
<dbReference type="Proteomes" id="UP001142489">
    <property type="component" value="Unassembled WGS sequence"/>
</dbReference>